<name>A0A9P0ZQE3_CUSEU</name>
<sequence length="159" mass="16595">MDTCQASDGRGSPQLGWHRYLHVAALNAVVGCDVVLGMAIQAHVERRSCRGGRLRLKGVGSKALLTEGFPVPRDVYAEGLVFKPCSPVMFLSSNLSMVAFGHGAEGTPLHLVGCVELHSAGLGPFGPVGPDCSSGSTWVGGPRAIYSIRSPSLLLPKGT</sequence>
<gene>
    <name evidence="1" type="ORF">CEURO_LOCUS18080</name>
</gene>
<evidence type="ECO:0000313" key="1">
    <source>
        <dbReference type="EMBL" id="CAH9108355.1"/>
    </source>
</evidence>
<comment type="caution">
    <text evidence="1">The sequence shown here is derived from an EMBL/GenBank/DDBJ whole genome shotgun (WGS) entry which is preliminary data.</text>
</comment>
<organism evidence="1 2">
    <name type="scientific">Cuscuta europaea</name>
    <name type="common">European dodder</name>
    <dbReference type="NCBI Taxonomy" id="41803"/>
    <lineage>
        <taxon>Eukaryota</taxon>
        <taxon>Viridiplantae</taxon>
        <taxon>Streptophyta</taxon>
        <taxon>Embryophyta</taxon>
        <taxon>Tracheophyta</taxon>
        <taxon>Spermatophyta</taxon>
        <taxon>Magnoliopsida</taxon>
        <taxon>eudicotyledons</taxon>
        <taxon>Gunneridae</taxon>
        <taxon>Pentapetalae</taxon>
        <taxon>asterids</taxon>
        <taxon>lamiids</taxon>
        <taxon>Solanales</taxon>
        <taxon>Convolvulaceae</taxon>
        <taxon>Cuscuteae</taxon>
        <taxon>Cuscuta</taxon>
        <taxon>Cuscuta subgen. Cuscuta</taxon>
    </lineage>
</organism>
<protein>
    <submittedName>
        <fullName evidence="1">Uncharacterized protein</fullName>
    </submittedName>
</protein>
<keyword evidence="2" id="KW-1185">Reference proteome</keyword>
<reference evidence="1" key="1">
    <citation type="submission" date="2022-07" db="EMBL/GenBank/DDBJ databases">
        <authorList>
            <person name="Macas J."/>
            <person name="Novak P."/>
            <person name="Neumann P."/>
        </authorList>
    </citation>
    <scope>NUCLEOTIDE SEQUENCE</scope>
</reference>
<proteinExistence type="predicted"/>
<accession>A0A9P0ZQE3</accession>
<evidence type="ECO:0000313" key="2">
    <source>
        <dbReference type="Proteomes" id="UP001152484"/>
    </source>
</evidence>
<dbReference type="Proteomes" id="UP001152484">
    <property type="component" value="Unassembled WGS sequence"/>
</dbReference>
<dbReference type="AlphaFoldDB" id="A0A9P0ZQE3"/>
<dbReference type="EMBL" id="CAMAPE010000051">
    <property type="protein sequence ID" value="CAH9108355.1"/>
    <property type="molecule type" value="Genomic_DNA"/>
</dbReference>